<keyword evidence="4" id="KW-0012">Acyltransferase</keyword>
<keyword evidence="4" id="KW-0808">Transferase</keyword>
<keyword evidence="2" id="KW-0472">Membrane</keyword>
<feature type="transmembrane region" description="Helical" evidence="2">
    <location>
        <begin position="124"/>
        <end position="146"/>
    </location>
</feature>
<feature type="transmembrane region" description="Helical" evidence="2">
    <location>
        <begin position="83"/>
        <end position="103"/>
    </location>
</feature>
<dbReference type="GO" id="GO:0016747">
    <property type="term" value="F:acyltransferase activity, transferring groups other than amino-acyl groups"/>
    <property type="evidence" value="ECO:0007669"/>
    <property type="project" value="InterPro"/>
</dbReference>
<feature type="transmembrane region" description="Helical" evidence="2">
    <location>
        <begin position="185"/>
        <end position="202"/>
    </location>
</feature>
<keyword evidence="5" id="KW-1185">Reference proteome</keyword>
<sequence>MDPRPPVRPPGAAAAHRQPAPGAPAPAFARVNGARMSSPGFSRNVNGFRGLCVSLVFLHHVAHSGLPPAADPESLWQLALQDLFMSFGYGVELFFMISGYVIVQSLRRHASVGGFLADRALRIFPVWLPLGLVLGIACVVVGKLGFVASEPAWWLPVVLANLALLPPLVPLPLVHPASWSLSYEWLFYLACAALALWSRSATRSRIVLVLWIVAAAWLIAAIPRSLFFLPGVALALAPSVFAPLQRATWLGAFSLPLMLACWYSTGIFAAQFGTPLWSVVAAGQGIAVLVALLAGTHVFACVGAPDDAGWPLLRSRAAQHLGRISYSFYLMHPVAMAVVKPIVVRTVPEGWPATLVFLAASALVSWALAYASWALLEQRFARWLKSRGTAPASGTAALPQGQSA</sequence>
<organism evidence="4 5">
    <name type="scientific">Piscinibacter terrae</name>
    <dbReference type="NCBI Taxonomy" id="2496871"/>
    <lineage>
        <taxon>Bacteria</taxon>
        <taxon>Pseudomonadati</taxon>
        <taxon>Pseudomonadota</taxon>
        <taxon>Betaproteobacteria</taxon>
        <taxon>Burkholderiales</taxon>
        <taxon>Sphaerotilaceae</taxon>
        <taxon>Piscinibacter</taxon>
    </lineage>
</organism>
<accession>A0A3N7HZL4</accession>
<evidence type="ECO:0000259" key="3">
    <source>
        <dbReference type="Pfam" id="PF01757"/>
    </source>
</evidence>
<feature type="transmembrane region" description="Helical" evidence="2">
    <location>
        <begin position="208"/>
        <end position="237"/>
    </location>
</feature>
<keyword evidence="2" id="KW-0812">Transmembrane</keyword>
<feature type="domain" description="Acyltransferase 3" evidence="3">
    <location>
        <begin position="44"/>
        <end position="369"/>
    </location>
</feature>
<dbReference type="PANTHER" id="PTHR23028">
    <property type="entry name" value="ACETYLTRANSFERASE"/>
    <property type="match status" value="1"/>
</dbReference>
<feature type="transmembrane region" description="Helical" evidence="2">
    <location>
        <begin position="249"/>
        <end position="270"/>
    </location>
</feature>
<gene>
    <name evidence="4" type="ORF">DZC73_06040</name>
</gene>
<name>A0A3N7HZL4_9BURK</name>
<dbReference type="GO" id="GO:0016020">
    <property type="term" value="C:membrane"/>
    <property type="evidence" value="ECO:0007669"/>
    <property type="project" value="TreeGrafter"/>
</dbReference>
<dbReference type="Proteomes" id="UP000267464">
    <property type="component" value="Unassembled WGS sequence"/>
</dbReference>
<dbReference type="Pfam" id="PF01757">
    <property type="entry name" value="Acyl_transf_3"/>
    <property type="match status" value="1"/>
</dbReference>
<dbReference type="InterPro" id="IPR050879">
    <property type="entry name" value="Acyltransferase_3"/>
</dbReference>
<keyword evidence="2" id="KW-1133">Transmembrane helix</keyword>
<feature type="compositionally biased region" description="Low complexity" evidence="1">
    <location>
        <begin position="10"/>
        <end position="22"/>
    </location>
</feature>
<proteinExistence type="predicted"/>
<dbReference type="AlphaFoldDB" id="A0A3N7HZL4"/>
<feature type="transmembrane region" description="Helical" evidence="2">
    <location>
        <begin position="355"/>
        <end position="376"/>
    </location>
</feature>
<dbReference type="GO" id="GO:0000271">
    <property type="term" value="P:polysaccharide biosynthetic process"/>
    <property type="evidence" value="ECO:0007669"/>
    <property type="project" value="TreeGrafter"/>
</dbReference>
<reference evidence="4 5" key="1">
    <citation type="submission" date="2018-08" db="EMBL/GenBank/DDBJ databases">
        <authorList>
            <person name="Khan S.A."/>
            <person name="Jeon C.O."/>
            <person name="Chun B.H."/>
            <person name="Jeong S.E."/>
        </authorList>
    </citation>
    <scope>NUCLEOTIDE SEQUENCE [LARGE SCALE GENOMIC DNA]</scope>
    <source>
        <strain evidence="4 5">S-16</strain>
    </source>
</reference>
<dbReference type="EMBL" id="QUSW01000001">
    <property type="protein sequence ID" value="RQP26561.1"/>
    <property type="molecule type" value="Genomic_DNA"/>
</dbReference>
<comment type="caution">
    <text evidence="4">The sequence shown here is derived from an EMBL/GenBank/DDBJ whole genome shotgun (WGS) entry which is preliminary data.</text>
</comment>
<feature type="transmembrane region" description="Helical" evidence="2">
    <location>
        <begin position="276"/>
        <end position="303"/>
    </location>
</feature>
<evidence type="ECO:0000256" key="2">
    <source>
        <dbReference type="SAM" id="Phobius"/>
    </source>
</evidence>
<evidence type="ECO:0000313" key="5">
    <source>
        <dbReference type="Proteomes" id="UP000267464"/>
    </source>
</evidence>
<feature type="region of interest" description="Disordered" evidence="1">
    <location>
        <begin position="1"/>
        <end position="22"/>
    </location>
</feature>
<dbReference type="InterPro" id="IPR002656">
    <property type="entry name" value="Acyl_transf_3_dom"/>
</dbReference>
<dbReference type="PANTHER" id="PTHR23028:SF53">
    <property type="entry name" value="ACYL_TRANSF_3 DOMAIN-CONTAINING PROTEIN"/>
    <property type="match status" value="1"/>
</dbReference>
<evidence type="ECO:0000313" key="4">
    <source>
        <dbReference type="EMBL" id="RQP26561.1"/>
    </source>
</evidence>
<evidence type="ECO:0000256" key="1">
    <source>
        <dbReference type="SAM" id="MobiDB-lite"/>
    </source>
</evidence>
<reference evidence="4 5" key="2">
    <citation type="submission" date="2018-12" db="EMBL/GenBank/DDBJ databases">
        <title>Rhizobacter gummiphilus sp. nov., a rubber-degrading bacterium isolated from the soil of a botanical garden in Japan.</title>
        <authorList>
            <person name="Shunsuke S.S."/>
        </authorList>
    </citation>
    <scope>NUCLEOTIDE SEQUENCE [LARGE SCALE GENOMIC DNA]</scope>
    <source>
        <strain evidence="4 5">S-16</strain>
    </source>
</reference>
<protein>
    <submittedName>
        <fullName evidence="4">Acyltransferase</fullName>
    </submittedName>
</protein>
<feature type="transmembrane region" description="Helical" evidence="2">
    <location>
        <begin position="152"/>
        <end position="173"/>
    </location>
</feature>